<proteinExistence type="predicted"/>
<dbReference type="EMBL" id="CP027667">
    <property type="protein sequence ID" value="AVO49425.1"/>
    <property type="molecule type" value="Genomic_DNA"/>
</dbReference>
<evidence type="ECO:0008006" key="3">
    <source>
        <dbReference type="Google" id="ProtNLM"/>
    </source>
</evidence>
<dbReference type="InterPro" id="IPR007711">
    <property type="entry name" value="HigB-1"/>
</dbReference>
<protein>
    <recommendedName>
        <fullName evidence="3">Plasmid maintenance system killer protein</fullName>
    </recommendedName>
</protein>
<reference evidence="1 2" key="1">
    <citation type="submission" date="2018-03" db="EMBL/GenBank/DDBJ databases">
        <title>Genome sequencing of Melaminivora sp.</title>
        <authorList>
            <person name="Kim S.-J."/>
            <person name="Heo J."/>
            <person name="Ahn J.-H."/>
            <person name="Kwon S.-W."/>
        </authorList>
    </citation>
    <scope>NUCLEOTIDE SEQUENCE [LARGE SCALE GENOMIC DNA]</scope>
    <source>
        <strain evidence="1 2">SC2-9</strain>
    </source>
</reference>
<name>A0A2R3QCD4_9BURK</name>
<evidence type="ECO:0000313" key="2">
    <source>
        <dbReference type="Proteomes" id="UP000237925"/>
    </source>
</evidence>
<dbReference type="Proteomes" id="UP000237925">
    <property type="component" value="Chromosome"/>
</dbReference>
<accession>A0A2R3QCD4</accession>
<gene>
    <name evidence="1" type="ORF">C6568_09230</name>
</gene>
<dbReference type="SUPFAM" id="SSF143011">
    <property type="entry name" value="RelE-like"/>
    <property type="match status" value="1"/>
</dbReference>
<dbReference type="KEGG" id="mela:C6568_09230"/>
<evidence type="ECO:0000313" key="1">
    <source>
        <dbReference type="EMBL" id="AVO49425.1"/>
    </source>
</evidence>
<dbReference type="OrthoDB" id="9801102at2"/>
<organism evidence="1 2">
    <name type="scientific">Melaminivora suipulveris</name>
    <dbReference type="NCBI Taxonomy" id="2109913"/>
    <lineage>
        <taxon>Bacteria</taxon>
        <taxon>Pseudomonadati</taxon>
        <taxon>Pseudomonadota</taxon>
        <taxon>Betaproteobacteria</taxon>
        <taxon>Burkholderiales</taxon>
        <taxon>Comamonadaceae</taxon>
        <taxon>Melaminivora</taxon>
    </lineage>
</organism>
<sequence>MSAASAKPGALATLDRCAWRNRLADAALKGDRRGQHSIRINDQWRLCFAWHDDGAYRVEIVDYH</sequence>
<dbReference type="PANTHER" id="PTHR40266:SF2">
    <property type="entry name" value="TOXIN HIGB-1"/>
    <property type="match status" value="1"/>
</dbReference>
<keyword evidence="2" id="KW-1185">Reference proteome</keyword>
<dbReference type="AlphaFoldDB" id="A0A2R3QCD4"/>
<dbReference type="InterPro" id="IPR035093">
    <property type="entry name" value="RelE/ParE_toxin_dom_sf"/>
</dbReference>
<dbReference type="Gene3D" id="3.30.2310.20">
    <property type="entry name" value="RelE-like"/>
    <property type="match status" value="1"/>
</dbReference>
<dbReference type="PANTHER" id="PTHR40266">
    <property type="entry name" value="TOXIN HIGB-1"/>
    <property type="match status" value="1"/>
</dbReference>